<protein>
    <submittedName>
        <fullName evidence="1">Uncharacterized protein</fullName>
    </submittedName>
</protein>
<dbReference type="EMBL" id="JARESE010000020">
    <property type="protein sequence ID" value="MDE8651703.1"/>
    <property type="molecule type" value="Genomic_DNA"/>
</dbReference>
<gene>
    <name evidence="1" type="ORF">PYV00_08210</name>
</gene>
<evidence type="ECO:0000313" key="2">
    <source>
        <dbReference type="Proteomes" id="UP001216253"/>
    </source>
</evidence>
<comment type="caution">
    <text evidence="1">The sequence shown here is derived from an EMBL/GenBank/DDBJ whole genome shotgun (WGS) entry which is preliminary data.</text>
</comment>
<reference evidence="1 2" key="1">
    <citation type="submission" date="2023-03" db="EMBL/GenBank/DDBJ databases">
        <title>NovoSphingobium album sp. nov. isolated from polycyclic aromatic hydrocarbons- and heavy-metal polluted soil.</title>
        <authorList>
            <person name="Liu Z."/>
            <person name="Wang K."/>
        </authorList>
    </citation>
    <scope>NUCLEOTIDE SEQUENCE [LARGE SCALE GENOMIC DNA]</scope>
    <source>
        <strain evidence="1 2">H3SJ31-1</strain>
    </source>
</reference>
<dbReference type="Proteomes" id="UP001216253">
    <property type="component" value="Unassembled WGS sequence"/>
</dbReference>
<name>A0ABT5WRT9_9SPHN</name>
<organism evidence="1 2">
    <name type="scientific">Novosphingobium album</name>
    <name type="common">ex Liu et al. 2023</name>
    <dbReference type="NCBI Taxonomy" id="3031130"/>
    <lineage>
        <taxon>Bacteria</taxon>
        <taxon>Pseudomonadati</taxon>
        <taxon>Pseudomonadota</taxon>
        <taxon>Alphaproteobacteria</taxon>
        <taxon>Sphingomonadales</taxon>
        <taxon>Sphingomonadaceae</taxon>
        <taxon>Novosphingobium</taxon>
    </lineage>
</organism>
<proteinExistence type="predicted"/>
<keyword evidence="2" id="KW-1185">Reference proteome</keyword>
<evidence type="ECO:0000313" key="1">
    <source>
        <dbReference type="EMBL" id="MDE8651703.1"/>
    </source>
</evidence>
<sequence length="116" mass="12506">MATAKTMRLRQRQPSRWKRNVLLLGLALAAGLLATMWSALAAKGRASAAYAARTGCVCHFISGRGVDSCKGDLGPDPIMLSANDEAHGVTARYLVFARQTATYDAAHGCVLERWDQ</sequence>
<accession>A0ABT5WRT9</accession>